<feature type="compositionally biased region" description="Acidic residues" evidence="1">
    <location>
        <begin position="246"/>
        <end position="290"/>
    </location>
</feature>
<keyword evidence="4" id="KW-1185">Reference proteome</keyword>
<protein>
    <recommendedName>
        <fullName evidence="5">GPI anchored protein</fullName>
    </recommendedName>
</protein>
<comment type="caution">
    <text evidence="3">The sequence shown here is derived from an EMBL/GenBank/DDBJ whole genome shotgun (WGS) entry which is preliminary data.</text>
</comment>
<sequence length="456" mass="47042">MRSLPALLSLAALLPQASADSSSPTAVRKLTPGSNDKILREHLAFAPLHILSPREAAAAAISFLDEQDDEFLTHNGTERFYRPAFAPHSEESRDTLLRRAAEALALLQRRSSCPKGMNSCSDIDSEVKCCQDGSYCVDVGNAIAGGIACCPDGASCGGGVGACPDGATSCSEELGGGCCIPGYVCQGLGCVPSAAATQSRTTVQSTTQDRSPTTMTTTQVTTIEGSPSTVVVTLTVTERPTVEPTTETETEVVTASEEEPTTSSEPETETQTETEAETETESESETDDETATVTATATGTVTGVAPYRPTGTSVTSSDDEETQTGCPTGFYGCLATHGGGCCRTGRDCDTHDCPAPSTTIVSDGATIVILATDAPPAPGPTSTCAGGWFLCGKNAGPVAGCCPDGYDCGTASCFTVQASETGRVQKEFPEADAGVHEKPAIMMAMFAMVFVYFALA</sequence>
<organism evidence="3 4">
    <name type="scientific">Fusarium sarcochroum</name>
    <dbReference type="NCBI Taxonomy" id="1208366"/>
    <lineage>
        <taxon>Eukaryota</taxon>
        <taxon>Fungi</taxon>
        <taxon>Dikarya</taxon>
        <taxon>Ascomycota</taxon>
        <taxon>Pezizomycotina</taxon>
        <taxon>Sordariomycetes</taxon>
        <taxon>Hypocreomycetidae</taxon>
        <taxon>Hypocreales</taxon>
        <taxon>Nectriaceae</taxon>
        <taxon>Fusarium</taxon>
        <taxon>Fusarium lateritium species complex</taxon>
    </lineage>
</organism>
<evidence type="ECO:0000313" key="3">
    <source>
        <dbReference type="EMBL" id="KAF4967487.1"/>
    </source>
</evidence>
<feature type="chain" id="PRO_5034954372" description="GPI anchored protein" evidence="2">
    <location>
        <begin position="20"/>
        <end position="456"/>
    </location>
</feature>
<evidence type="ECO:0008006" key="5">
    <source>
        <dbReference type="Google" id="ProtNLM"/>
    </source>
</evidence>
<evidence type="ECO:0000256" key="1">
    <source>
        <dbReference type="SAM" id="MobiDB-lite"/>
    </source>
</evidence>
<dbReference type="OrthoDB" id="2426396at2759"/>
<evidence type="ECO:0000313" key="4">
    <source>
        <dbReference type="Proteomes" id="UP000622797"/>
    </source>
</evidence>
<accession>A0A8H4XA08</accession>
<gene>
    <name evidence="3" type="ORF">FSARC_4951</name>
</gene>
<reference evidence="3" key="2">
    <citation type="submission" date="2020-05" db="EMBL/GenBank/DDBJ databases">
        <authorList>
            <person name="Kim H.-S."/>
            <person name="Proctor R.H."/>
            <person name="Brown D.W."/>
        </authorList>
    </citation>
    <scope>NUCLEOTIDE SEQUENCE</scope>
    <source>
        <strain evidence="3">NRRL 20472</strain>
    </source>
</reference>
<proteinExistence type="predicted"/>
<feature type="region of interest" description="Disordered" evidence="1">
    <location>
        <begin position="196"/>
        <end position="216"/>
    </location>
</feature>
<evidence type="ECO:0000256" key="2">
    <source>
        <dbReference type="SAM" id="SignalP"/>
    </source>
</evidence>
<dbReference type="EMBL" id="JABEXW010000233">
    <property type="protein sequence ID" value="KAF4967487.1"/>
    <property type="molecule type" value="Genomic_DNA"/>
</dbReference>
<dbReference type="AlphaFoldDB" id="A0A8H4XA08"/>
<feature type="signal peptide" evidence="2">
    <location>
        <begin position="1"/>
        <end position="19"/>
    </location>
</feature>
<reference evidence="3" key="1">
    <citation type="journal article" date="2020" name="BMC Genomics">
        <title>Correction to: Identification and distribution of gene clusters required for synthesis of sphingolipid metabolism inhibitors in diverse species of the filamentous fungus Fusarium.</title>
        <authorList>
            <person name="Kim H.S."/>
            <person name="Lohmar J.M."/>
            <person name="Busman M."/>
            <person name="Brown D.W."/>
            <person name="Naumann T.A."/>
            <person name="Divon H.H."/>
            <person name="Lysoe E."/>
            <person name="Uhlig S."/>
            <person name="Proctor R.H."/>
        </authorList>
    </citation>
    <scope>NUCLEOTIDE SEQUENCE</scope>
    <source>
        <strain evidence="3">NRRL 20472</strain>
    </source>
</reference>
<dbReference type="Proteomes" id="UP000622797">
    <property type="component" value="Unassembled WGS sequence"/>
</dbReference>
<feature type="compositionally biased region" description="Low complexity" evidence="1">
    <location>
        <begin position="291"/>
        <end position="306"/>
    </location>
</feature>
<dbReference type="PANTHER" id="PTHR39599:SF2">
    <property type="entry name" value="ANCHORED PROTEIN, PUTATIVE (AFU_ORTHOLOGUE AFUA_1G09650)-RELATED"/>
    <property type="match status" value="1"/>
</dbReference>
<keyword evidence="2" id="KW-0732">Signal</keyword>
<feature type="region of interest" description="Disordered" evidence="1">
    <location>
        <begin position="237"/>
        <end position="323"/>
    </location>
</feature>
<dbReference type="PANTHER" id="PTHR39599">
    <property type="entry name" value="GPI-ANCHORED PROTEIN (EUROFUNG)-RELATED-RELATED"/>
    <property type="match status" value="1"/>
</dbReference>
<name>A0A8H4XA08_9HYPO</name>